<evidence type="ECO:0000256" key="3">
    <source>
        <dbReference type="ARBA" id="ARBA00022792"/>
    </source>
</evidence>
<dbReference type="EMBL" id="OD001467">
    <property type="protein sequence ID" value="CAD7401970.1"/>
    <property type="molecule type" value="Genomic_DNA"/>
</dbReference>
<dbReference type="GO" id="GO:0002082">
    <property type="term" value="P:regulation of oxidative phosphorylation"/>
    <property type="evidence" value="ECO:0007669"/>
    <property type="project" value="TreeGrafter"/>
</dbReference>
<name>A0A7R9CV03_TIMPO</name>
<organism evidence="9">
    <name type="scientific">Timema poppense</name>
    <name type="common">Walking stick</name>
    <dbReference type="NCBI Taxonomy" id="170557"/>
    <lineage>
        <taxon>Eukaryota</taxon>
        <taxon>Metazoa</taxon>
        <taxon>Ecdysozoa</taxon>
        <taxon>Arthropoda</taxon>
        <taxon>Hexapoda</taxon>
        <taxon>Insecta</taxon>
        <taxon>Pterygota</taxon>
        <taxon>Neoptera</taxon>
        <taxon>Polyneoptera</taxon>
        <taxon>Phasmatodea</taxon>
        <taxon>Timematodea</taxon>
        <taxon>Timematoidea</taxon>
        <taxon>Timematidae</taxon>
        <taxon>Timema</taxon>
    </lineage>
</organism>
<evidence type="ECO:0000256" key="4">
    <source>
        <dbReference type="ARBA" id="ARBA00022946"/>
    </source>
</evidence>
<keyword evidence="6 8" id="KW-0472">Membrane</keyword>
<dbReference type="PANTHER" id="PTHR10510:SF11">
    <property type="entry name" value="CYTOCHROME C OXIDASE SUBUNIT 7A, MITOCHONDRIAL"/>
    <property type="match status" value="1"/>
</dbReference>
<dbReference type="GO" id="GO:0097250">
    <property type="term" value="P:mitochondrial respirasome assembly"/>
    <property type="evidence" value="ECO:0007669"/>
    <property type="project" value="TreeGrafter"/>
</dbReference>
<dbReference type="InterPro" id="IPR003177">
    <property type="entry name" value="Cytc_oxidase_su7a_met"/>
</dbReference>
<evidence type="ECO:0000256" key="5">
    <source>
        <dbReference type="ARBA" id="ARBA00023128"/>
    </source>
</evidence>
<dbReference type="Pfam" id="PF02238">
    <property type="entry name" value="COX7a"/>
    <property type="match status" value="1"/>
</dbReference>
<sequence length="163" mass="18021">MLVSGREALLGQKLGTNDTLEGVLLPLVEDNSQQDVSLGQTDDPSPEKPALNLPSASVSPRSGTPLAVRRTPRRPFQVLPQSIRNWSYKRPVKSAPPDFLKRLKAKQEKFQENNDLPVWLKGGPMDKVLYQLTCLLCVVGLGMTGHFIYQMSYGVLKTSSSKD</sequence>
<dbReference type="GO" id="GO:0045277">
    <property type="term" value="C:respiratory chain complex IV"/>
    <property type="evidence" value="ECO:0007669"/>
    <property type="project" value="InterPro"/>
</dbReference>
<feature type="transmembrane region" description="Helical" evidence="8">
    <location>
        <begin position="128"/>
        <end position="149"/>
    </location>
</feature>
<evidence type="ECO:0000256" key="7">
    <source>
        <dbReference type="SAM" id="MobiDB-lite"/>
    </source>
</evidence>
<evidence type="ECO:0000256" key="2">
    <source>
        <dbReference type="ARBA" id="ARBA00009331"/>
    </source>
</evidence>
<dbReference type="GO" id="GO:0006123">
    <property type="term" value="P:mitochondrial electron transport, cytochrome c to oxygen"/>
    <property type="evidence" value="ECO:0007669"/>
    <property type="project" value="InterPro"/>
</dbReference>
<dbReference type="CDD" id="cd00928">
    <property type="entry name" value="Cyt_c_Oxidase_VIIa"/>
    <property type="match status" value="1"/>
</dbReference>
<evidence type="ECO:0000256" key="6">
    <source>
        <dbReference type="ARBA" id="ARBA00023136"/>
    </source>
</evidence>
<feature type="compositionally biased region" description="Polar residues" evidence="7">
    <location>
        <begin position="31"/>
        <end position="43"/>
    </location>
</feature>
<keyword evidence="4" id="KW-0809">Transit peptide</keyword>
<dbReference type="PANTHER" id="PTHR10510">
    <property type="entry name" value="CYTOCHROME C OXIDASE POLYPEPTIDE 7A"/>
    <property type="match status" value="1"/>
</dbReference>
<evidence type="ECO:0000313" key="9">
    <source>
        <dbReference type="EMBL" id="CAD7401970.1"/>
    </source>
</evidence>
<dbReference type="SUPFAM" id="SSF81419">
    <property type="entry name" value="Mitochondrial cytochrome c oxidase subunit VIIa"/>
    <property type="match status" value="1"/>
</dbReference>
<keyword evidence="8" id="KW-0812">Transmembrane</keyword>
<feature type="region of interest" description="Disordered" evidence="7">
    <location>
        <begin position="31"/>
        <end position="74"/>
    </location>
</feature>
<dbReference type="Gene3D" id="4.10.91.10">
    <property type="entry name" value="Cytochrome c oxidase, subunit VIIa"/>
    <property type="match status" value="1"/>
</dbReference>
<comment type="subcellular location">
    <subcellularLocation>
        <location evidence="1">Mitochondrion inner membrane</location>
    </subcellularLocation>
</comment>
<dbReference type="AlphaFoldDB" id="A0A7R9CV03"/>
<keyword evidence="8" id="KW-1133">Transmembrane helix</keyword>
<dbReference type="FunFam" id="4.10.91.10:FF:000001">
    <property type="entry name" value="Cytochrome c oxidase subunit 7A1, mitochondrial"/>
    <property type="match status" value="1"/>
</dbReference>
<protein>
    <submittedName>
        <fullName evidence="9">Uncharacterized protein</fullName>
    </submittedName>
</protein>
<keyword evidence="5" id="KW-0496">Mitochondrion</keyword>
<gene>
    <name evidence="9" type="ORF">TPSB3V08_LOCUS3366</name>
</gene>
<reference evidence="9" key="1">
    <citation type="submission" date="2020-11" db="EMBL/GenBank/DDBJ databases">
        <authorList>
            <person name="Tran Van P."/>
        </authorList>
    </citation>
    <scope>NUCLEOTIDE SEQUENCE</scope>
</reference>
<accession>A0A7R9CV03</accession>
<evidence type="ECO:0000256" key="8">
    <source>
        <dbReference type="SAM" id="Phobius"/>
    </source>
</evidence>
<evidence type="ECO:0000256" key="1">
    <source>
        <dbReference type="ARBA" id="ARBA00004273"/>
    </source>
</evidence>
<proteinExistence type="inferred from homology"/>
<dbReference type="GO" id="GO:0005743">
    <property type="term" value="C:mitochondrial inner membrane"/>
    <property type="evidence" value="ECO:0007669"/>
    <property type="project" value="UniProtKB-SubCell"/>
</dbReference>
<comment type="similarity">
    <text evidence="2">Belongs to the cytochrome c oxidase VIIa family.</text>
</comment>
<keyword evidence="3" id="KW-0999">Mitochondrion inner membrane</keyword>
<dbReference type="InterPro" id="IPR039297">
    <property type="entry name" value="COX7a"/>
</dbReference>
<dbReference type="InterPro" id="IPR036539">
    <property type="entry name" value="Cyt_c_oxidase_su7a_sf"/>
</dbReference>